<sequence length="116" mass="12867">MKRLFALGFVLVAGAGNPASAQDDALMRMVLLTQMYQEIAAQCDTIAVDPNYNTALDEMSAVLRTYISDELWEGMQTGWTSEDLVCSPENDWVQMFLRAQQKFVAGGGEIPVMRPD</sequence>
<reference evidence="2 3" key="1">
    <citation type="submission" date="2024-02" db="EMBL/GenBank/DDBJ databases">
        <title>Complete genome sequence of Pelagibacterium nitratireducens ZH15.</title>
        <authorList>
            <person name="Zhao L.H."/>
        </authorList>
    </citation>
    <scope>NUCLEOTIDE SEQUENCE [LARGE SCALE GENOMIC DNA]</scope>
    <source>
        <strain evidence="2 3">ZH15</strain>
    </source>
</reference>
<dbReference type="EMBL" id="CP146275">
    <property type="protein sequence ID" value="WWT33087.1"/>
    <property type="molecule type" value="Genomic_DNA"/>
</dbReference>
<dbReference type="RefSeq" id="WP_338608511.1">
    <property type="nucleotide sequence ID" value="NZ_CP146275.1"/>
</dbReference>
<keyword evidence="1" id="KW-0732">Signal</keyword>
<evidence type="ECO:0000256" key="1">
    <source>
        <dbReference type="SAM" id="SignalP"/>
    </source>
</evidence>
<gene>
    <name evidence="2" type="ORF">V6617_01020</name>
</gene>
<organism evidence="2 3">
    <name type="scientific">Pelagibacterium nitratireducens</name>
    <dbReference type="NCBI Taxonomy" id="1046114"/>
    <lineage>
        <taxon>Bacteria</taxon>
        <taxon>Pseudomonadati</taxon>
        <taxon>Pseudomonadota</taxon>
        <taxon>Alphaproteobacteria</taxon>
        <taxon>Hyphomicrobiales</taxon>
        <taxon>Devosiaceae</taxon>
        <taxon>Pelagibacterium</taxon>
    </lineage>
</organism>
<protein>
    <submittedName>
        <fullName evidence="2">Uncharacterized protein</fullName>
    </submittedName>
</protein>
<keyword evidence="3" id="KW-1185">Reference proteome</keyword>
<dbReference type="Proteomes" id="UP001369958">
    <property type="component" value="Chromosome"/>
</dbReference>
<evidence type="ECO:0000313" key="2">
    <source>
        <dbReference type="EMBL" id="WWT33087.1"/>
    </source>
</evidence>
<proteinExistence type="predicted"/>
<feature type="chain" id="PRO_5046409950" evidence="1">
    <location>
        <begin position="22"/>
        <end position="116"/>
    </location>
</feature>
<feature type="signal peptide" evidence="1">
    <location>
        <begin position="1"/>
        <end position="21"/>
    </location>
</feature>
<evidence type="ECO:0000313" key="3">
    <source>
        <dbReference type="Proteomes" id="UP001369958"/>
    </source>
</evidence>
<accession>A0ABZ2HZT1</accession>
<name>A0ABZ2HZT1_9HYPH</name>